<feature type="transmembrane region" description="Helical" evidence="7">
    <location>
        <begin position="107"/>
        <end position="128"/>
    </location>
</feature>
<keyword evidence="10" id="KW-0762">Sugar transport</keyword>
<dbReference type="Pfam" id="PF00528">
    <property type="entry name" value="BPD_transp_1"/>
    <property type="match status" value="1"/>
</dbReference>
<comment type="caution">
    <text evidence="10">The sequence shown here is derived from an EMBL/GenBank/DDBJ whole genome shotgun (WGS) entry which is preliminary data.</text>
</comment>
<evidence type="ECO:0000256" key="2">
    <source>
        <dbReference type="ARBA" id="ARBA00022448"/>
    </source>
</evidence>
<dbReference type="CDD" id="cd06261">
    <property type="entry name" value="TM_PBP2"/>
    <property type="match status" value="1"/>
</dbReference>
<feature type="transmembrane region" description="Helical" evidence="7">
    <location>
        <begin position="140"/>
        <end position="161"/>
    </location>
</feature>
<dbReference type="GO" id="GO:0005886">
    <property type="term" value="C:plasma membrane"/>
    <property type="evidence" value="ECO:0007669"/>
    <property type="project" value="UniProtKB-SubCell"/>
</dbReference>
<feature type="domain" description="ABC transmembrane type-1" evidence="9">
    <location>
        <begin position="103"/>
        <end position="316"/>
    </location>
</feature>
<proteinExistence type="inferred from homology"/>
<evidence type="ECO:0000256" key="6">
    <source>
        <dbReference type="ARBA" id="ARBA00023136"/>
    </source>
</evidence>
<organism evidence="10 11">
    <name type="scientific">Allocatelliglobosispora scoriae</name>
    <dbReference type="NCBI Taxonomy" id="643052"/>
    <lineage>
        <taxon>Bacteria</taxon>
        <taxon>Bacillati</taxon>
        <taxon>Actinomycetota</taxon>
        <taxon>Actinomycetes</taxon>
        <taxon>Micromonosporales</taxon>
        <taxon>Micromonosporaceae</taxon>
        <taxon>Allocatelliglobosispora</taxon>
    </lineage>
</organism>
<dbReference type="EMBL" id="JACHMN010000002">
    <property type="protein sequence ID" value="MBB5870309.1"/>
    <property type="molecule type" value="Genomic_DNA"/>
</dbReference>
<dbReference type="PROSITE" id="PS50928">
    <property type="entry name" value="ABC_TM1"/>
    <property type="match status" value="1"/>
</dbReference>
<dbReference type="AlphaFoldDB" id="A0A841BT04"/>
<evidence type="ECO:0000313" key="11">
    <source>
        <dbReference type="Proteomes" id="UP000587527"/>
    </source>
</evidence>
<feature type="transmembrane region" description="Helical" evidence="7">
    <location>
        <begin position="43"/>
        <end position="69"/>
    </location>
</feature>
<comment type="subcellular location">
    <subcellularLocation>
        <location evidence="1 7">Cell membrane</location>
        <topology evidence="1 7">Multi-pass membrane protein</topology>
    </subcellularLocation>
</comment>
<dbReference type="PANTHER" id="PTHR30193">
    <property type="entry name" value="ABC TRANSPORTER PERMEASE PROTEIN"/>
    <property type="match status" value="1"/>
</dbReference>
<feature type="transmembrane region" description="Helical" evidence="7">
    <location>
        <begin position="233"/>
        <end position="252"/>
    </location>
</feature>
<accession>A0A841BT04</accession>
<evidence type="ECO:0000256" key="1">
    <source>
        <dbReference type="ARBA" id="ARBA00004651"/>
    </source>
</evidence>
<keyword evidence="3" id="KW-1003">Cell membrane</keyword>
<dbReference type="InterPro" id="IPR035906">
    <property type="entry name" value="MetI-like_sf"/>
</dbReference>
<dbReference type="PANTHER" id="PTHR30193:SF1">
    <property type="entry name" value="ABC TRANSPORTER PERMEASE PROTEIN YESP-RELATED"/>
    <property type="match status" value="1"/>
</dbReference>
<evidence type="ECO:0000256" key="7">
    <source>
        <dbReference type="RuleBase" id="RU363032"/>
    </source>
</evidence>
<evidence type="ECO:0000256" key="3">
    <source>
        <dbReference type="ARBA" id="ARBA00022475"/>
    </source>
</evidence>
<keyword evidence="6 7" id="KW-0472">Membrane</keyword>
<dbReference type="SUPFAM" id="SSF161098">
    <property type="entry name" value="MetI-like"/>
    <property type="match status" value="1"/>
</dbReference>
<name>A0A841BT04_9ACTN</name>
<reference evidence="10 11" key="1">
    <citation type="submission" date="2020-08" db="EMBL/GenBank/DDBJ databases">
        <title>Sequencing the genomes of 1000 actinobacteria strains.</title>
        <authorList>
            <person name="Klenk H.-P."/>
        </authorList>
    </citation>
    <scope>NUCLEOTIDE SEQUENCE [LARGE SCALE GENOMIC DNA]</scope>
    <source>
        <strain evidence="10 11">DSM 45362</strain>
    </source>
</reference>
<keyword evidence="4 7" id="KW-0812">Transmembrane</keyword>
<keyword evidence="11" id="KW-1185">Reference proteome</keyword>
<feature type="transmembrane region" description="Helical" evidence="7">
    <location>
        <begin position="188"/>
        <end position="212"/>
    </location>
</feature>
<evidence type="ECO:0000256" key="4">
    <source>
        <dbReference type="ARBA" id="ARBA00022692"/>
    </source>
</evidence>
<dbReference type="Gene3D" id="1.10.3720.10">
    <property type="entry name" value="MetI-like"/>
    <property type="match status" value="1"/>
</dbReference>
<dbReference type="InterPro" id="IPR051393">
    <property type="entry name" value="ABC_transporter_permease"/>
</dbReference>
<evidence type="ECO:0000256" key="5">
    <source>
        <dbReference type="ARBA" id="ARBA00022989"/>
    </source>
</evidence>
<evidence type="ECO:0000313" key="10">
    <source>
        <dbReference type="EMBL" id="MBB5870309.1"/>
    </source>
</evidence>
<dbReference type="Proteomes" id="UP000587527">
    <property type="component" value="Unassembled WGS sequence"/>
</dbReference>
<gene>
    <name evidence="10" type="ORF">F4553_003688</name>
</gene>
<keyword evidence="5 7" id="KW-1133">Transmembrane helix</keyword>
<evidence type="ECO:0000256" key="8">
    <source>
        <dbReference type="SAM" id="MobiDB-lite"/>
    </source>
</evidence>
<feature type="transmembrane region" description="Helical" evidence="7">
    <location>
        <begin position="300"/>
        <end position="324"/>
    </location>
</feature>
<keyword evidence="2 7" id="KW-0813">Transport</keyword>
<dbReference type="GO" id="GO:0055085">
    <property type="term" value="P:transmembrane transport"/>
    <property type="evidence" value="ECO:0007669"/>
    <property type="project" value="InterPro"/>
</dbReference>
<evidence type="ECO:0000259" key="9">
    <source>
        <dbReference type="PROSITE" id="PS50928"/>
    </source>
</evidence>
<dbReference type="InterPro" id="IPR000515">
    <property type="entry name" value="MetI-like"/>
</dbReference>
<protein>
    <submittedName>
        <fullName evidence="10">Multiple sugar transport system permease protein</fullName>
    </submittedName>
</protein>
<comment type="similarity">
    <text evidence="7">Belongs to the binding-protein-dependent transport system permease family.</text>
</comment>
<sequence length="331" mass="36351">MAISNVISEPASPAATPTRGSPPSPKRRAGQSPGRRQEGRAGLLFLSPWLLGLIGITAFPMLFSLFLSFTNYDVLSSWEFLEFVGFDNYRKIFTTDPIFWKSVRVTLTFGLIAVPLKLAASLGVALLLNKARRGVGLYRSMFYLPSLLGGSVALALVWLAMFNGDGAFNDFLALFGIEGKSWINEPDWALATLIVLSVWQFGAPMVIFLAGLKQVPTELYEAASVDGASKLRQFFHVTLPMLSPVIFFNLVLETIHGFQGFTAAFVISNGTGGPVYATKLYTLLIYDKGFTDFQMGYASALAWIFLAVIGLITVVFFSTGRFWVHYSDGEK</sequence>
<feature type="region of interest" description="Disordered" evidence="8">
    <location>
        <begin position="1"/>
        <end position="36"/>
    </location>
</feature>
<dbReference type="SUPFAM" id="SSF160964">
    <property type="entry name" value="MalF N-terminal region-like"/>
    <property type="match status" value="1"/>
</dbReference>